<dbReference type="InterPro" id="IPR000195">
    <property type="entry name" value="Rab-GAP-TBC_dom"/>
</dbReference>
<dbReference type="RefSeq" id="XP_005761451.1">
    <property type="nucleotide sequence ID" value="XM_005761394.1"/>
</dbReference>
<dbReference type="eggNOG" id="KOG1093">
    <property type="taxonomic scope" value="Eukaryota"/>
</dbReference>
<keyword evidence="10" id="KW-0966">Cell projection</keyword>
<organism evidence="14 15">
    <name type="scientific">Emiliania huxleyi (strain CCMP1516)</name>
    <dbReference type="NCBI Taxonomy" id="280463"/>
    <lineage>
        <taxon>Eukaryota</taxon>
        <taxon>Haptista</taxon>
        <taxon>Haptophyta</taxon>
        <taxon>Prymnesiophyceae</taxon>
        <taxon>Isochrysidales</taxon>
        <taxon>Noelaerhabdaceae</taxon>
        <taxon>Emiliania</taxon>
    </lineage>
</organism>
<dbReference type="PaxDb" id="2903-EOD09022"/>
<evidence type="ECO:0000259" key="13">
    <source>
        <dbReference type="PROSITE" id="PS50086"/>
    </source>
</evidence>
<evidence type="ECO:0000256" key="1">
    <source>
        <dbReference type="ARBA" id="ARBA00004120"/>
    </source>
</evidence>
<dbReference type="Gene3D" id="1.10.472.80">
    <property type="entry name" value="Ypt/Rab-GAP domain of gyp1p, domain 3"/>
    <property type="match status" value="1"/>
</dbReference>
<dbReference type="InterPro" id="IPR051570">
    <property type="entry name" value="TBC1_cilium_biogenesis"/>
</dbReference>
<dbReference type="Pfam" id="PF00566">
    <property type="entry name" value="RabGAP-TBC"/>
    <property type="match status" value="1"/>
</dbReference>
<feature type="compositionally biased region" description="Acidic residues" evidence="12">
    <location>
        <begin position="1111"/>
        <end position="1131"/>
    </location>
</feature>
<proteinExistence type="predicted"/>
<dbReference type="SUPFAM" id="SSF47923">
    <property type="entry name" value="Ypt/Rab-GAP domain of gyp1p"/>
    <property type="match status" value="1"/>
</dbReference>
<name>A0A0D3ICN7_EMIH1</name>
<keyword evidence="8" id="KW-0175">Coiled coil</keyword>
<feature type="compositionally biased region" description="Basic and acidic residues" evidence="12">
    <location>
        <begin position="443"/>
        <end position="459"/>
    </location>
</feature>
<comment type="subcellular location">
    <subcellularLocation>
        <location evidence="1">Cytoplasm</location>
        <location evidence="1">Cytoskeleton</location>
        <location evidence="1">Cilium basal body</location>
    </subcellularLocation>
    <subcellularLocation>
        <location evidence="2">Cytoplasm</location>
        <location evidence="2">Cytoskeleton</location>
        <location evidence="2">Microtubule organizing center</location>
        <location evidence="2">Centrosome</location>
        <location evidence="2">Centriolar satellite</location>
    </subcellularLocation>
</comment>
<evidence type="ECO:0000256" key="7">
    <source>
        <dbReference type="ARBA" id="ARBA00022794"/>
    </source>
</evidence>
<evidence type="ECO:0000256" key="12">
    <source>
        <dbReference type="SAM" id="MobiDB-lite"/>
    </source>
</evidence>
<feature type="compositionally biased region" description="Basic and acidic residues" evidence="12">
    <location>
        <begin position="1029"/>
        <end position="1044"/>
    </location>
</feature>
<dbReference type="STRING" id="2903.R1BI19"/>
<evidence type="ECO:0000313" key="15">
    <source>
        <dbReference type="Proteomes" id="UP000013827"/>
    </source>
</evidence>
<dbReference type="Proteomes" id="UP000013827">
    <property type="component" value="Unassembled WGS sequence"/>
</dbReference>
<dbReference type="Gene3D" id="2.130.10.10">
    <property type="entry name" value="YVTN repeat-like/Quinoprotein amine dehydrogenase"/>
    <property type="match status" value="2"/>
</dbReference>
<dbReference type="SMART" id="SM00320">
    <property type="entry name" value="WD40"/>
    <property type="match status" value="4"/>
</dbReference>
<evidence type="ECO:0000256" key="10">
    <source>
        <dbReference type="ARBA" id="ARBA00023273"/>
    </source>
</evidence>
<feature type="domain" description="Rab-GAP TBC" evidence="13">
    <location>
        <begin position="502"/>
        <end position="676"/>
    </location>
</feature>
<dbReference type="GO" id="GO:0036064">
    <property type="term" value="C:ciliary basal body"/>
    <property type="evidence" value="ECO:0007669"/>
    <property type="project" value="TreeGrafter"/>
</dbReference>
<evidence type="ECO:0000256" key="4">
    <source>
        <dbReference type="ARBA" id="ARBA00022490"/>
    </source>
</evidence>
<dbReference type="SUPFAM" id="SSF50998">
    <property type="entry name" value="Quinoprotein alcohol dehydrogenase-like"/>
    <property type="match status" value="1"/>
</dbReference>
<keyword evidence="5" id="KW-0853">WD repeat</keyword>
<feature type="compositionally biased region" description="Gly residues" evidence="12">
    <location>
        <begin position="366"/>
        <end position="378"/>
    </location>
</feature>
<reference evidence="14" key="2">
    <citation type="submission" date="2024-10" db="UniProtKB">
        <authorList>
            <consortium name="EnsemblProtists"/>
        </authorList>
    </citation>
    <scope>IDENTIFICATION</scope>
</reference>
<dbReference type="GeneID" id="17255165"/>
<dbReference type="GO" id="GO:0060271">
    <property type="term" value="P:cilium assembly"/>
    <property type="evidence" value="ECO:0007669"/>
    <property type="project" value="TreeGrafter"/>
</dbReference>
<reference evidence="15" key="1">
    <citation type="journal article" date="2013" name="Nature">
        <title>Pan genome of the phytoplankton Emiliania underpins its global distribution.</title>
        <authorList>
            <person name="Read B.A."/>
            <person name="Kegel J."/>
            <person name="Klute M.J."/>
            <person name="Kuo A."/>
            <person name="Lefebvre S.C."/>
            <person name="Maumus F."/>
            <person name="Mayer C."/>
            <person name="Miller J."/>
            <person name="Monier A."/>
            <person name="Salamov A."/>
            <person name="Young J."/>
            <person name="Aguilar M."/>
            <person name="Claverie J.M."/>
            <person name="Frickenhaus S."/>
            <person name="Gonzalez K."/>
            <person name="Herman E.K."/>
            <person name="Lin Y.C."/>
            <person name="Napier J."/>
            <person name="Ogata H."/>
            <person name="Sarno A.F."/>
            <person name="Shmutz J."/>
            <person name="Schroeder D."/>
            <person name="de Vargas C."/>
            <person name="Verret F."/>
            <person name="von Dassow P."/>
            <person name="Valentin K."/>
            <person name="Van de Peer Y."/>
            <person name="Wheeler G."/>
            <person name="Dacks J.B."/>
            <person name="Delwiche C.F."/>
            <person name="Dyhrman S.T."/>
            <person name="Glockner G."/>
            <person name="John U."/>
            <person name="Richards T."/>
            <person name="Worden A.Z."/>
            <person name="Zhang X."/>
            <person name="Grigoriev I.V."/>
            <person name="Allen A.E."/>
            <person name="Bidle K."/>
            <person name="Borodovsky M."/>
            <person name="Bowler C."/>
            <person name="Brownlee C."/>
            <person name="Cock J.M."/>
            <person name="Elias M."/>
            <person name="Gladyshev V.N."/>
            <person name="Groth M."/>
            <person name="Guda C."/>
            <person name="Hadaegh A."/>
            <person name="Iglesias-Rodriguez M.D."/>
            <person name="Jenkins J."/>
            <person name="Jones B.M."/>
            <person name="Lawson T."/>
            <person name="Leese F."/>
            <person name="Lindquist E."/>
            <person name="Lobanov A."/>
            <person name="Lomsadze A."/>
            <person name="Malik S.B."/>
            <person name="Marsh M.E."/>
            <person name="Mackinder L."/>
            <person name="Mock T."/>
            <person name="Mueller-Roeber B."/>
            <person name="Pagarete A."/>
            <person name="Parker M."/>
            <person name="Probert I."/>
            <person name="Quesneville H."/>
            <person name="Raines C."/>
            <person name="Rensing S.A."/>
            <person name="Riano-Pachon D.M."/>
            <person name="Richier S."/>
            <person name="Rokitta S."/>
            <person name="Shiraiwa Y."/>
            <person name="Soanes D.M."/>
            <person name="van der Giezen M."/>
            <person name="Wahlund T.M."/>
            <person name="Williams B."/>
            <person name="Wilson W."/>
            <person name="Wolfe G."/>
            <person name="Wurch L.L."/>
        </authorList>
    </citation>
    <scope>NUCLEOTIDE SEQUENCE</scope>
</reference>
<keyword evidence="15" id="KW-1185">Reference proteome</keyword>
<protein>
    <recommendedName>
        <fullName evidence="3">TBC1 domain family member 31</fullName>
    </recommendedName>
</protein>
<evidence type="ECO:0000256" key="2">
    <source>
        <dbReference type="ARBA" id="ARBA00004607"/>
    </source>
</evidence>
<dbReference type="InterPro" id="IPR015943">
    <property type="entry name" value="WD40/YVTN_repeat-like_dom_sf"/>
</dbReference>
<dbReference type="PROSITE" id="PS50086">
    <property type="entry name" value="TBC_RABGAP"/>
    <property type="match status" value="1"/>
</dbReference>
<dbReference type="InterPro" id="IPR011047">
    <property type="entry name" value="Quinoprotein_ADH-like_sf"/>
</dbReference>
<keyword evidence="9" id="KW-0206">Cytoskeleton</keyword>
<feature type="compositionally biased region" description="Basic and acidic residues" evidence="12">
    <location>
        <begin position="381"/>
        <end position="429"/>
    </location>
</feature>
<dbReference type="eggNOG" id="KOG0295">
    <property type="taxonomic scope" value="Eukaryota"/>
</dbReference>
<dbReference type="GO" id="GO:0034451">
    <property type="term" value="C:centriolar satellite"/>
    <property type="evidence" value="ECO:0007669"/>
    <property type="project" value="UniProtKB-SubCell"/>
</dbReference>
<keyword evidence="6" id="KW-0677">Repeat</keyword>
<accession>A0A0D3ICN7</accession>
<dbReference type="HOGENOM" id="CLU_005902_0_0_1"/>
<evidence type="ECO:0000256" key="3">
    <source>
        <dbReference type="ARBA" id="ARBA00014199"/>
    </source>
</evidence>
<sequence length="1336" mass="141873">MELSDLLINPSNLQTGRIWTTKSRPSATDGLLFTLGLQQQRRGGNAFVQVAFNCRCDTVAALDEHGQVISFDLEHNRYAVLKRGGSAGVALAFSSTLSHELFVALEDGLVEALDAAKRAAVGLETSRDAESQAQYQAPGAVLRGHRGPAHTLACHPSAPLLLACSADLVSLWESRALRRVGTLAAGSPPGAAPTEPFVSAALSPSGGHVLTCLPHAVVVWRSADLGETATYKLPPSHASVPLCSVTVDGSGSHAVGAGAGGLLALWSLRSHLLLKLLEVPGGSAISQAAWLPAPRQERLALVCADGALRFVVPSADEVVGTLRPRGGRGGGCGFRSVAADPLGRAIAAVCSDGRIALYSLEGGSGGAGGGGVGGGGVGSALRREPEWAQREWAQRDGSRRDGERRDGERRAPERRAPERRQRGQREPVPRRAAPQRSRRLAGGRRDRGGAAEAEADFHRTPLLQGRSNLAQLLPLSRLGLLPEESALLDARKLRSILQRSGRFPDEHRRLVWRFLLQLPGNVSAHKGLSARGQHPANAPLHDRLSLRSRRGGRLERLLSCLSHWCPLLACGPGLEGSVLPWALAYDGDELSAFEASATVLANWGQRFYECHSHPPVELLASVSALLAYHAPAVAVHLQQIGADPAAWAWPLLQSFFSRALSPADWRAVWDHLLAHEPVFLLPVLVAYVKLHGPALLAAGSAQQACATLLVDSVLRVEPWMKAAYALLDATPDDLLPRWAPFSPLPQGHSYPRHMVPQATSVVLDGRAEVERIKAEEAEILQRRYLAARAAEAGDEAVRSAAAAEARRLEREEEEERACEALEVARWRLRRPDGSAEAAAAELARSERLAERAREEEAEEARAHAQRLRGLEAALREVDAQAAREAEAREAEAREAEAREAREAGEAWAREAEPRAAEQHARLDAPPRPFRERLAAEEPRLSPSHRDWAEAGCGGVIAASHAAEAEHEAAEEAGLEVGAEPAAGGRRARREAAGVGASAREAAGAELRRLREELAASEAVRAAELARIRRAEEVESERAAERAAEAQRALAEGWGRGVRAAAGPKPPPPPPEAWVCEPKPPAAGWIGEEEKRRAVVDPEAADPAAAEPAAAEPEEGEPEEGEPEEGEPEEGEPERLQAPRRTRRVFAACPMLLTRPPGAPQALLRTLQRQRAEHASVVARGSAAIGHALGEPAPLPPLSSSLEAALAPAIGSAVPPARGTADSPARERAGRSAPGSQGAERRVETDELLRQYRRSRGSGTPAASPAAGAAGDGEVAAAAGTACATLLADQFDAHEEWVSSLRASAEAVHATHQRAQAALASMMPAGAAATLSRTPNK</sequence>
<feature type="region of interest" description="Disordered" evidence="12">
    <location>
        <begin position="1054"/>
        <end position="1140"/>
    </location>
</feature>
<evidence type="ECO:0000256" key="9">
    <source>
        <dbReference type="ARBA" id="ARBA00023212"/>
    </source>
</evidence>
<feature type="region of interest" description="Disordered" evidence="12">
    <location>
        <begin position="366"/>
        <end position="459"/>
    </location>
</feature>
<feature type="region of interest" description="Disordered" evidence="12">
    <location>
        <begin position="881"/>
        <end position="929"/>
    </location>
</feature>
<feature type="compositionally biased region" description="Low complexity" evidence="12">
    <location>
        <begin position="1096"/>
        <end position="1110"/>
    </location>
</feature>
<keyword evidence="7" id="KW-0970">Cilium biogenesis/degradation</keyword>
<evidence type="ECO:0000313" key="14">
    <source>
        <dbReference type="EnsemblProtists" id="EOD09022"/>
    </source>
</evidence>
<evidence type="ECO:0000256" key="11">
    <source>
        <dbReference type="ARBA" id="ARBA00034464"/>
    </source>
</evidence>
<evidence type="ECO:0000256" key="5">
    <source>
        <dbReference type="ARBA" id="ARBA00022574"/>
    </source>
</evidence>
<evidence type="ECO:0000256" key="6">
    <source>
        <dbReference type="ARBA" id="ARBA00022737"/>
    </source>
</evidence>
<dbReference type="KEGG" id="ehx:EMIHUDRAFT_465453"/>
<dbReference type="PANTHER" id="PTHR19853:SF1">
    <property type="entry name" value="TBC1 DOMAIN FAMILY MEMBER 31"/>
    <property type="match status" value="1"/>
</dbReference>
<comment type="function">
    <text evidence="11">Molecular adapter which is involved in cilium biogenesis. Part of a functional complex including OFD1 a centriolar protein involved in cilium assembly. Could regulate the cAMP-dependent phosphorylation of OFD1, and its subsequent ubiquitination by PJA2 which ultimately leads to its proteasomal degradation.</text>
</comment>
<dbReference type="PANTHER" id="PTHR19853">
    <property type="entry name" value="WD REPEAT CONTAINING PROTEIN 3 WDR3"/>
    <property type="match status" value="1"/>
</dbReference>
<feature type="region of interest" description="Disordered" evidence="12">
    <location>
        <begin position="1029"/>
        <end position="1048"/>
    </location>
</feature>
<dbReference type="OMA" id="HRITHAC"/>
<feature type="region of interest" description="Disordered" evidence="12">
    <location>
        <begin position="1212"/>
        <end position="1243"/>
    </location>
</feature>
<keyword evidence="4" id="KW-0963">Cytoplasm</keyword>
<dbReference type="InterPro" id="IPR001680">
    <property type="entry name" value="WD40_rpt"/>
</dbReference>
<dbReference type="InterPro" id="IPR035969">
    <property type="entry name" value="Rab-GAP_TBC_sf"/>
</dbReference>
<dbReference type="EnsemblProtists" id="EOD09022">
    <property type="protein sequence ID" value="EOD09022"/>
    <property type="gene ID" value="EMIHUDRAFT_465453"/>
</dbReference>
<evidence type="ECO:0000256" key="8">
    <source>
        <dbReference type="ARBA" id="ARBA00023054"/>
    </source>
</evidence>